<dbReference type="AlphaFoldDB" id="A0A0G1CJF1"/>
<feature type="chain" id="PRO_5002536373" evidence="2">
    <location>
        <begin position="25"/>
        <end position="192"/>
    </location>
</feature>
<proteinExistence type="predicted"/>
<reference evidence="3 4" key="1">
    <citation type="journal article" date="2015" name="Nature">
        <title>rRNA introns, odd ribosomes, and small enigmatic genomes across a large radiation of phyla.</title>
        <authorList>
            <person name="Brown C.T."/>
            <person name="Hug L.A."/>
            <person name="Thomas B.C."/>
            <person name="Sharon I."/>
            <person name="Castelle C.J."/>
            <person name="Singh A."/>
            <person name="Wilkins M.J."/>
            <person name="Williams K.H."/>
            <person name="Banfield J.F."/>
        </authorList>
    </citation>
    <scope>NUCLEOTIDE SEQUENCE [LARGE SCALE GENOMIC DNA]</scope>
</reference>
<dbReference type="EMBL" id="LCFB01000006">
    <property type="protein sequence ID" value="KKS85614.1"/>
    <property type="molecule type" value="Genomic_DNA"/>
</dbReference>
<gene>
    <name evidence="3" type="ORF">UV59_C0006G0070</name>
</gene>
<keyword evidence="1" id="KW-1133">Transmembrane helix</keyword>
<sequence length="192" mass="19586">MKKLIFTFLLLLITHYLLPSPVFAGTCTNPGATGCALDLDCRLVGVAGGNQGTCDQVSPGNCQCNYVLVGPGGSGAGTSCGIFGCITNPLPTTNPAPGGGLIQLLNNLLRLIFVAGGIYAFIRVVLAGLKFMSAGGDSKAIEAAWNSIWQSILGVVIIISSLALAALMGLVLFGDATAILHPVIFGPTPLTP</sequence>
<organism evidence="3 4">
    <name type="scientific">Candidatus Gottesmanbacteria bacterium GW2011_GWA1_43_11</name>
    <dbReference type="NCBI Taxonomy" id="1618436"/>
    <lineage>
        <taxon>Bacteria</taxon>
        <taxon>Candidatus Gottesmaniibacteriota</taxon>
    </lineage>
</organism>
<feature type="transmembrane region" description="Helical" evidence="1">
    <location>
        <begin position="108"/>
        <end position="131"/>
    </location>
</feature>
<evidence type="ECO:0000313" key="4">
    <source>
        <dbReference type="Proteomes" id="UP000034543"/>
    </source>
</evidence>
<accession>A0A0G1CJF1</accession>
<keyword evidence="2" id="KW-0732">Signal</keyword>
<name>A0A0G1CJF1_9BACT</name>
<dbReference type="Pfam" id="PF18895">
    <property type="entry name" value="T4SS_pilin"/>
    <property type="match status" value="1"/>
</dbReference>
<keyword evidence="1" id="KW-0472">Membrane</keyword>
<evidence type="ECO:0000256" key="2">
    <source>
        <dbReference type="SAM" id="SignalP"/>
    </source>
</evidence>
<evidence type="ECO:0000313" key="3">
    <source>
        <dbReference type="EMBL" id="KKS85614.1"/>
    </source>
</evidence>
<dbReference type="Proteomes" id="UP000034543">
    <property type="component" value="Unassembled WGS sequence"/>
</dbReference>
<keyword evidence="1" id="KW-0812">Transmembrane</keyword>
<dbReference type="PROSITE" id="PS51257">
    <property type="entry name" value="PROKAR_LIPOPROTEIN"/>
    <property type="match status" value="1"/>
</dbReference>
<feature type="transmembrane region" description="Helical" evidence="1">
    <location>
        <begin position="152"/>
        <end position="173"/>
    </location>
</feature>
<dbReference type="InterPro" id="IPR043993">
    <property type="entry name" value="T4SS_pilin"/>
</dbReference>
<comment type="caution">
    <text evidence="3">The sequence shown here is derived from an EMBL/GenBank/DDBJ whole genome shotgun (WGS) entry which is preliminary data.</text>
</comment>
<protein>
    <submittedName>
        <fullName evidence="3">Uncharacterized protein</fullName>
    </submittedName>
</protein>
<feature type="signal peptide" evidence="2">
    <location>
        <begin position="1"/>
        <end position="24"/>
    </location>
</feature>
<evidence type="ECO:0000256" key="1">
    <source>
        <dbReference type="SAM" id="Phobius"/>
    </source>
</evidence>